<sequence>MDRRSFKKKRETAQQFGARKLKLAIVKKKFSPATSASSDSGVRHDEHKHAQSIVSVDEIIDMPQCFVLSEETSVRRSSQAADIADAKPSTLCEDVSIVGSQPNTLSKDVDITDAQPSTSCKDARSSTSTTSSLIRARLEPCFVSARASRKRAVAVQVSLRAVSATEHKMSLMDQGDESDIETEDEYEFFLVRHTALNDLLVPCARSAKSQDSI</sequence>
<dbReference type="EMBL" id="JABSTU010000001">
    <property type="protein sequence ID" value="KAH8042577.1"/>
    <property type="molecule type" value="Genomic_DNA"/>
</dbReference>
<protein>
    <submittedName>
        <fullName evidence="2">Uncharacterized protein</fullName>
    </submittedName>
</protein>
<feature type="region of interest" description="Disordered" evidence="1">
    <location>
        <begin position="107"/>
        <end position="126"/>
    </location>
</feature>
<reference evidence="2" key="1">
    <citation type="journal article" date="2020" name="Cell">
        <title>Large-Scale Comparative Analyses of Tick Genomes Elucidate Their Genetic Diversity and Vector Capacities.</title>
        <authorList>
            <consortium name="Tick Genome and Microbiome Consortium (TIGMIC)"/>
            <person name="Jia N."/>
            <person name="Wang J."/>
            <person name="Shi W."/>
            <person name="Du L."/>
            <person name="Sun Y."/>
            <person name="Zhan W."/>
            <person name="Jiang J.F."/>
            <person name="Wang Q."/>
            <person name="Zhang B."/>
            <person name="Ji P."/>
            <person name="Bell-Sakyi L."/>
            <person name="Cui X.M."/>
            <person name="Yuan T.T."/>
            <person name="Jiang B.G."/>
            <person name="Yang W.F."/>
            <person name="Lam T.T."/>
            <person name="Chang Q.C."/>
            <person name="Ding S.J."/>
            <person name="Wang X.J."/>
            <person name="Zhu J.G."/>
            <person name="Ruan X.D."/>
            <person name="Zhao L."/>
            <person name="Wei J.T."/>
            <person name="Ye R.Z."/>
            <person name="Que T.C."/>
            <person name="Du C.H."/>
            <person name="Zhou Y.H."/>
            <person name="Cheng J.X."/>
            <person name="Dai P.F."/>
            <person name="Guo W.B."/>
            <person name="Han X.H."/>
            <person name="Huang E.J."/>
            <person name="Li L.F."/>
            <person name="Wei W."/>
            <person name="Gao Y.C."/>
            <person name="Liu J.Z."/>
            <person name="Shao H.Z."/>
            <person name="Wang X."/>
            <person name="Wang C.C."/>
            <person name="Yang T.C."/>
            <person name="Huo Q.B."/>
            <person name="Li W."/>
            <person name="Chen H.Y."/>
            <person name="Chen S.E."/>
            <person name="Zhou L.G."/>
            <person name="Ni X.B."/>
            <person name="Tian J.H."/>
            <person name="Sheng Y."/>
            <person name="Liu T."/>
            <person name="Pan Y.S."/>
            <person name="Xia L.Y."/>
            <person name="Li J."/>
            <person name="Zhao F."/>
            <person name="Cao W.C."/>
        </authorList>
    </citation>
    <scope>NUCLEOTIDE SEQUENCE</scope>
    <source>
        <strain evidence="2">Rmic-2018</strain>
    </source>
</reference>
<organism evidence="2 3">
    <name type="scientific">Rhipicephalus microplus</name>
    <name type="common">Cattle tick</name>
    <name type="synonym">Boophilus microplus</name>
    <dbReference type="NCBI Taxonomy" id="6941"/>
    <lineage>
        <taxon>Eukaryota</taxon>
        <taxon>Metazoa</taxon>
        <taxon>Ecdysozoa</taxon>
        <taxon>Arthropoda</taxon>
        <taxon>Chelicerata</taxon>
        <taxon>Arachnida</taxon>
        <taxon>Acari</taxon>
        <taxon>Parasitiformes</taxon>
        <taxon>Ixodida</taxon>
        <taxon>Ixodoidea</taxon>
        <taxon>Ixodidae</taxon>
        <taxon>Rhipicephalinae</taxon>
        <taxon>Rhipicephalus</taxon>
        <taxon>Boophilus</taxon>
    </lineage>
</organism>
<keyword evidence="3" id="KW-1185">Reference proteome</keyword>
<proteinExistence type="predicted"/>
<gene>
    <name evidence="2" type="ORF">HPB51_024630</name>
</gene>
<accession>A0A9J6F8A9</accession>
<dbReference type="Proteomes" id="UP000821866">
    <property type="component" value="Chromosome 1"/>
</dbReference>
<reference evidence="2" key="2">
    <citation type="submission" date="2021-09" db="EMBL/GenBank/DDBJ databases">
        <authorList>
            <person name="Jia N."/>
            <person name="Wang J."/>
            <person name="Shi W."/>
            <person name="Du L."/>
            <person name="Sun Y."/>
            <person name="Zhan W."/>
            <person name="Jiang J."/>
            <person name="Wang Q."/>
            <person name="Zhang B."/>
            <person name="Ji P."/>
            <person name="Sakyi L.B."/>
            <person name="Cui X."/>
            <person name="Yuan T."/>
            <person name="Jiang B."/>
            <person name="Yang W."/>
            <person name="Lam T.T.-Y."/>
            <person name="Chang Q."/>
            <person name="Ding S."/>
            <person name="Wang X."/>
            <person name="Zhu J."/>
            <person name="Ruan X."/>
            <person name="Zhao L."/>
            <person name="Wei J."/>
            <person name="Que T."/>
            <person name="Du C."/>
            <person name="Cheng J."/>
            <person name="Dai P."/>
            <person name="Han X."/>
            <person name="Huang E."/>
            <person name="Gao Y."/>
            <person name="Liu J."/>
            <person name="Shao H."/>
            <person name="Ye R."/>
            <person name="Li L."/>
            <person name="Wei W."/>
            <person name="Wang X."/>
            <person name="Wang C."/>
            <person name="Huo Q."/>
            <person name="Li W."/>
            <person name="Guo W."/>
            <person name="Chen H."/>
            <person name="Chen S."/>
            <person name="Zhou L."/>
            <person name="Zhou L."/>
            <person name="Ni X."/>
            <person name="Tian J."/>
            <person name="Zhou Y."/>
            <person name="Sheng Y."/>
            <person name="Liu T."/>
            <person name="Pan Y."/>
            <person name="Xia L."/>
            <person name="Li J."/>
            <person name="Zhao F."/>
            <person name="Cao W."/>
        </authorList>
    </citation>
    <scope>NUCLEOTIDE SEQUENCE</scope>
    <source>
        <strain evidence="2">Rmic-2018</strain>
        <tissue evidence="2">Larvae</tissue>
    </source>
</reference>
<evidence type="ECO:0000313" key="2">
    <source>
        <dbReference type="EMBL" id="KAH8042577.1"/>
    </source>
</evidence>
<dbReference type="AlphaFoldDB" id="A0A9J6F8A9"/>
<evidence type="ECO:0000256" key="1">
    <source>
        <dbReference type="SAM" id="MobiDB-lite"/>
    </source>
</evidence>
<evidence type="ECO:0000313" key="3">
    <source>
        <dbReference type="Proteomes" id="UP000821866"/>
    </source>
</evidence>
<comment type="caution">
    <text evidence="2">The sequence shown here is derived from an EMBL/GenBank/DDBJ whole genome shotgun (WGS) entry which is preliminary data.</text>
</comment>
<name>A0A9J6F8A9_RHIMP</name>